<evidence type="ECO:0000256" key="1">
    <source>
        <dbReference type="SAM" id="MobiDB-lite"/>
    </source>
</evidence>
<feature type="compositionally biased region" description="Basic and acidic residues" evidence="1">
    <location>
        <begin position="53"/>
        <end position="70"/>
    </location>
</feature>
<comment type="caution">
    <text evidence="2">The sequence shown here is derived from an EMBL/GenBank/DDBJ whole genome shotgun (WGS) entry which is preliminary data.</text>
</comment>
<dbReference type="Proteomes" id="UP001153269">
    <property type="component" value="Unassembled WGS sequence"/>
</dbReference>
<name>A0A9N7VSC3_PLEPL</name>
<feature type="region of interest" description="Disordered" evidence="1">
    <location>
        <begin position="49"/>
        <end position="120"/>
    </location>
</feature>
<keyword evidence="3" id="KW-1185">Reference proteome</keyword>
<accession>A0A9N7VSC3</accession>
<feature type="compositionally biased region" description="Polar residues" evidence="1">
    <location>
        <begin position="91"/>
        <end position="105"/>
    </location>
</feature>
<proteinExistence type="predicted"/>
<sequence length="120" mass="13330">MVEVPTTGSVPLFTTDCGLFPKAGYHSYRSDPPWDRQCEGTARTVVKSTFTLEDDKGTKKDGREQEHDRTQVGVSQSKSQWGSEVKDEAQSDFSNLFSDPTTPSGEWQPVDGEMPTMLHS</sequence>
<dbReference type="AlphaFoldDB" id="A0A9N7VSC3"/>
<protein>
    <submittedName>
        <fullName evidence="2">Uncharacterized protein</fullName>
    </submittedName>
</protein>
<evidence type="ECO:0000313" key="3">
    <source>
        <dbReference type="Proteomes" id="UP001153269"/>
    </source>
</evidence>
<evidence type="ECO:0000313" key="2">
    <source>
        <dbReference type="EMBL" id="CAB1455914.1"/>
    </source>
</evidence>
<gene>
    <name evidence="2" type="ORF">PLEPLA_LOCUS43695</name>
</gene>
<reference evidence="2" key="1">
    <citation type="submission" date="2020-03" db="EMBL/GenBank/DDBJ databases">
        <authorList>
            <person name="Weist P."/>
        </authorList>
    </citation>
    <scope>NUCLEOTIDE SEQUENCE</scope>
</reference>
<organism evidence="2 3">
    <name type="scientific">Pleuronectes platessa</name>
    <name type="common">European plaice</name>
    <dbReference type="NCBI Taxonomy" id="8262"/>
    <lineage>
        <taxon>Eukaryota</taxon>
        <taxon>Metazoa</taxon>
        <taxon>Chordata</taxon>
        <taxon>Craniata</taxon>
        <taxon>Vertebrata</taxon>
        <taxon>Euteleostomi</taxon>
        <taxon>Actinopterygii</taxon>
        <taxon>Neopterygii</taxon>
        <taxon>Teleostei</taxon>
        <taxon>Neoteleostei</taxon>
        <taxon>Acanthomorphata</taxon>
        <taxon>Carangaria</taxon>
        <taxon>Pleuronectiformes</taxon>
        <taxon>Pleuronectoidei</taxon>
        <taxon>Pleuronectidae</taxon>
        <taxon>Pleuronectes</taxon>
    </lineage>
</organism>
<feature type="compositionally biased region" description="Polar residues" evidence="1">
    <location>
        <begin position="72"/>
        <end position="82"/>
    </location>
</feature>
<dbReference type="EMBL" id="CADEAL010004276">
    <property type="protein sequence ID" value="CAB1455914.1"/>
    <property type="molecule type" value="Genomic_DNA"/>
</dbReference>